<reference evidence="2" key="1">
    <citation type="journal article" date="2021" name="Nat. Commun.">
        <title>Genetic determinants of endophytism in the Arabidopsis root mycobiome.</title>
        <authorList>
            <person name="Mesny F."/>
            <person name="Miyauchi S."/>
            <person name="Thiergart T."/>
            <person name="Pickel B."/>
            <person name="Atanasova L."/>
            <person name="Karlsson M."/>
            <person name="Huettel B."/>
            <person name="Barry K.W."/>
            <person name="Haridas S."/>
            <person name="Chen C."/>
            <person name="Bauer D."/>
            <person name="Andreopoulos W."/>
            <person name="Pangilinan J."/>
            <person name="LaButti K."/>
            <person name="Riley R."/>
            <person name="Lipzen A."/>
            <person name="Clum A."/>
            <person name="Drula E."/>
            <person name="Henrissat B."/>
            <person name="Kohler A."/>
            <person name="Grigoriev I.V."/>
            <person name="Martin F.M."/>
            <person name="Hacquard S."/>
        </authorList>
    </citation>
    <scope>NUCLEOTIDE SEQUENCE</scope>
    <source>
        <strain evidence="2">MPI-CAGE-AT-0021</strain>
    </source>
</reference>
<keyword evidence="1" id="KW-0472">Membrane</keyword>
<evidence type="ECO:0000313" key="3">
    <source>
        <dbReference type="Proteomes" id="UP000717696"/>
    </source>
</evidence>
<name>A0A9P9JIE1_9HYPO</name>
<evidence type="ECO:0000313" key="2">
    <source>
        <dbReference type="EMBL" id="KAH7162712.1"/>
    </source>
</evidence>
<dbReference type="Proteomes" id="UP000717696">
    <property type="component" value="Unassembled WGS sequence"/>
</dbReference>
<dbReference type="EMBL" id="JAGMUU010000001">
    <property type="protein sequence ID" value="KAH7162712.1"/>
    <property type="molecule type" value="Genomic_DNA"/>
</dbReference>
<organism evidence="2 3">
    <name type="scientific">Dactylonectria estremocensis</name>
    <dbReference type="NCBI Taxonomy" id="1079267"/>
    <lineage>
        <taxon>Eukaryota</taxon>
        <taxon>Fungi</taxon>
        <taxon>Dikarya</taxon>
        <taxon>Ascomycota</taxon>
        <taxon>Pezizomycotina</taxon>
        <taxon>Sordariomycetes</taxon>
        <taxon>Hypocreomycetidae</taxon>
        <taxon>Hypocreales</taxon>
        <taxon>Nectriaceae</taxon>
        <taxon>Dactylonectria</taxon>
    </lineage>
</organism>
<proteinExistence type="predicted"/>
<dbReference type="AlphaFoldDB" id="A0A9P9JIE1"/>
<comment type="caution">
    <text evidence="2">The sequence shown here is derived from an EMBL/GenBank/DDBJ whole genome shotgun (WGS) entry which is preliminary data.</text>
</comment>
<feature type="transmembrane region" description="Helical" evidence="1">
    <location>
        <begin position="6"/>
        <end position="27"/>
    </location>
</feature>
<keyword evidence="3" id="KW-1185">Reference proteome</keyword>
<gene>
    <name evidence="2" type="ORF">B0J13DRAFT_17465</name>
</gene>
<sequence length="67" mass="7723">MFTFPLSLYQGVWISPGHFGVFILLLSDRSRCFSIAGWGILRVVTEPLPCLFVFLFSTASFRLDHRR</sequence>
<keyword evidence="1" id="KW-1133">Transmembrane helix</keyword>
<protein>
    <submittedName>
        <fullName evidence="2">Uncharacterized protein</fullName>
    </submittedName>
</protein>
<keyword evidence="1" id="KW-0812">Transmembrane</keyword>
<evidence type="ECO:0000256" key="1">
    <source>
        <dbReference type="SAM" id="Phobius"/>
    </source>
</evidence>
<accession>A0A9P9JIE1</accession>
<feature type="transmembrane region" description="Helical" evidence="1">
    <location>
        <begin position="39"/>
        <end position="61"/>
    </location>
</feature>